<evidence type="ECO:0000313" key="2">
    <source>
        <dbReference type="Proteomes" id="UP000504637"/>
    </source>
</evidence>
<accession>A0A6J3M5W7</accession>
<dbReference type="RefSeq" id="XP_033459960.1">
    <property type="nucleotide sequence ID" value="XM_033604854.1"/>
</dbReference>
<evidence type="ECO:0000313" key="3">
    <source>
        <dbReference type="RefSeq" id="XP_033459960.1"/>
    </source>
</evidence>
<reference evidence="3" key="2">
    <citation type="submission" date="2020-04" db="EMBL/GenBank/DDBJ databases">
        <authorList>
            <consortium name="NCBI Genome Project"/>
        </authorList>
    </citation>
    <scope>NUCLEOTIDE SEQUENCE</scope>
    <source>
        <strain evidence="3">CBS 342.82</strain>
    </source>
</reference>
<reference evidence="3" key="1">
    <citation type="submission" date="2020-01" db="EMBL/GenBank/DDBJ databases">
        <authorList>
            <consortium name="DOE Joint Genome Institute"/>
            <person name="Haridas S."/>
            <person name="Albert R."/>
            <person name="Binder M."/>
            <person name="Bloem J."/>
            <person name="Labutti K."/>
            <person name="Salamov A."/>
            <person name="Andreopoulos B."/>
            <person name="Baker S.E."/>
            <person name="Barry K."/>
            <person name="Bills G."/>
            <person name="Bluhm B.H."/>
            <person name="Cannon C."/>
            <person name="Castanera R."/>
            <person name="Culley D.E."/>
            <person name="Daum C."/>
            <person name="Ezra D."/>
            <person name="Gonzalez J.B."/>
            <person name="Henrissat B."/>
            <person name="Kuo A."/>
            <person name="Liang C."/>
            <person name="Lipzen A."/>
            <person name="Lutzoni F."/>
            <person name="Magnuson J."/>
            <person name="Mondo S."/>
            <person name="Nolan M."/>
            <person name="Ohm R."/>
            <person name="Pangilinan J."/>
            <person name="Park H.-J."/>
            <person name="Ramirez L."/>
            <person name="Alfaro M."/>
            <person name="Sun H."/>
            <person name="Tritt A."/>
            <person name="Yoshinaga Y."/>
            <person name="Zwiers L.-H."/>
            <person name="Turgeon B.G."/>
            <person name="Goodwin S.B."/>
            <person name="Spatafora J.W."/>
            <person name="Crous P.W."/>
            <person name="Grigoriev I.V."/>
        </authorList>
    </citation>
    <scope>NUCLEOTIDE SEQUENCE</scope>
    <source>
        <strain evidence="3">CBS 342.82</strain>
    </source>
</reference>
<feature type="chain" id="PRO_5026804053" evidence="1">
    <location>
        <begin position="20"/>
        <end position="60"/>
    </location>
</feature>
<keyword evidence="1" id="KW-0732">Signal</keyword>
<organism evidence="3">
    <name type="scientific">Dissoconium aciculare CBS 342.82</name>
    <dbReference type="NCBI Taxonomy" id="1314786"/>
    <lineage>
        <taxon>Eukaryota</taxon>
        <taxon>Fungi</taxon>
        <taxon>Dikarya</taxon>
        <taxon>Ascomycota</taxon>
        <taxon>Pezizomycotina</taxon>
        <taxon>Dothideomycetes</taxon>
        <taxon>Dothideomycetidae</taxon>
        <taxon>Mycosphaerellales</taxon>
        <taxon>Dissoconiaceae</taxon>
        <taxon>Dissoconium</taxon>
    </lineage>
</organism>
<reference evidence="3" key="3">
    <citation type="submission" date="2025-08" db="UniProtKB">
        <authorList>
            <consortium name="RefSeq"/>
        </authorList>
    </citation>
    <scope>IDENTIFICATION</scope>
    <source>
        <strain evidence="3">CBS 342.82</strain>
    </source>
</reference>
<protein>
    <submittedName>
        <fullName evidence="3">Uncharacterized protein</fullName>
    </submittedName>
</protein>
<proteinExistence type="predicted"/>
<sequence>MNTGRVRVLLCMAVQASFGGSYSGGCAFTSSEKGIGVMELTIVPISPRCSHCENTKCRTR</sequence>
<feature type="signal peptide" evidence="1">
    <location>
        <begin position="1"/>
        <end position="19"/>
    </location>
</feature>
<evidence type="ECO:0000256" key="1">
    <source>
        <dbReference type="SAM" id="SignalP"/>
    </source>
</evidence>
<keyword evidence="2" id="KW-1185">Reference proteome</keyword>
<name>A0A6J3M5W7_9PEZI</name>
<gene>
    <name evidence="3" type="ORF">K489DRAFT_380316</name>
</gene>
<dbReference type="Proteomes" id="UP000504637">
    <property type="component" value="Unplaced"/>
</dbReference>
<dbReference type="GeneID" id="54362654"/>
<dbReference type="AlphaFoldDB" id="A0A6J3M5W7"/>